<organism evidence="9 10">
    <name type="scientific">Psychroflexus salinarum</name>
    <dbReference type="NCBI Taxonomy" id="546024"/>
    <lineage>
        <taxon>Bacteria</taxon>
        <taxon>Pseudomonadati</taxon>
        <taxon>Bacteroidota</taxon>
        <taxon>Flavobacteriia</taxon>
        <taxon>Flavobacteriales</taxon>
        <taxon>Flavobacteriaceae</taxon>
        <taxon>Psychroflexus</taxon>
    </lineage>
</organism>
<evidence type="ECO:0000256" key="2">
    <source>
        <dbReference type="ARBA" id="ARBA00022475"/>
    </source>
</evidence>
<dbReference type="EMBL" id="JBHTIV010000002">
    <property type="protein sequence ID" value="MFD0931051.1"/>
    <property type="molecule type" value="Genomic_DNA"/>
</dbReference>
<evidence type="ECO:0000256" key="1">
    <source>
        <dbReference type="ARBA" id="ARBA00004651"/>
    </source>
</evidence>
<dbReference type="Pfam" id="PF00884">
    <property type="entry name" value="Sulfatase"/>
    <property type="match status" value="1"/>
</dbReference>
<dbReference type="RefSeq" id="WP_379656393.1">
    <property type="nucleotide sequence ID" value="NZ_JBHTIV010000002.1"/>
</dbReference>
<evidence type="ECO:0000313" key="9">
    <source>
        <dbReference type="EMBL" id="MFD0931051.1"/>
    </source>
</evidence>
<dbReference type="CDD" id="cd16017">
    <property type="entry name" value="LptA"/>
    <property type="match status" value="1"/>
</dbReference>
<dbReference type="InterPro" id="IPR058130">
    <property type="entry name" value="PEA_transf_C"/>
</dbReference>
<comment type="caution">
    <text evidence="9">The sequence shown here is derived from an EMBL/GenBank/DDBJ whole genome shotgun (WGS) entry which is preliminary data.</text>
</comment>
<feature type="transmembrane region" description="Helical" evidence="7">
    <location>
        <begin position="153"/>
        <end position="173"/>
    </location>
</feature>
<keyword evidence="6 7" id="KW-0472">Membrane</keyword>
<evidence type="ECO:0000256" key="4">
    <source>
        <dbReference type="ARBA" id="ARBA00022692"/>
    </source>
</evidence>
<accession>A0ABW3GKB9</accession>
<evidence type="ECO:0000256" key="7">
    <source>
        <dbReference type="SAM" id="Phobius"/>
    </source>
</evidence>
<feature type="transmembrane region" description="Helical" evidence="7">
    <location>
        <begin position="7"/>
        <end position="30"/>
    </location>
</feature>
<feature type="transmembrane region" description="Helical" evidence="7">
    <location>
        <begin position="110"/>
        <end position="132"/>
    </location>
</feature>
<protein>
    <submittedName>
        <fullName evidence="9">Sulfatase-like hydrolase/transferase</fullName>
    </submittedName>
</protein>
<gene>
    <name evidence="9" type="ORF">ACFQ0R_00420</name>
</gene>
<dbReference type="SUPFAM" id="SSF53649">
    <property type="entry name" value="Alkaline phosphatase-like"/>
    <property type="match status" value="1"/>
</dbReference>
<sequence>MKINLKPFLFWIVPVWISFLFELLFADFRWYNFQNLVEHFVYLSCIWLALSMIKIQKAKAILNSLAFIFFIYGLWFETSFFYLFSTYFSASSIFIFFETNTAEISEFLNLYIDVKLLIFSGLLLVILISYFIKIKKPALVLSKNFPFSLKIGLIIIFVVGLKWSGYIVANFPFQVLKGTLSYVYETYKFSDLNLDQRLGHFENVTFGGNSESHTFVLLIGESTTRRQLGIYGYERETTPLLSKMKEELLIYNDVISSESHTIESLEDALIFKDFQNKTESSVIQLMNQAGFKTYWLSNQMPIGMYETFLTKVSKASDHYIYTNTTRWGSVTPFDEVLLPYLDKALEDEASKKFIVINFLATHSNYNLRYPDQFKKFQDNPKTPFPSKENFELINHYNNSIVYLDFLIHSIIEKVKAKDDRSYVLYFSDHGEEVFFEREFVGHVSSDIPTKSMFEIPFFLWTSPEFDSVYNFEFKPDRPYSLSSFIHSLSDLSQIDFSKHETQKSIFSEDFKPKKRIISNGIDFDLYFERLKDSMN</sequence>
<comment type="subcellular location">
    <subcellularLocation>
        <location evidence="1">Cell membrane</location>
        <topology evidence="1">Multi-pass membrane protein</topology>
    </subcellularLocation>
</comment>
<feature type="transmembrane region" description="Helical" evidence="7">
    <location>
        <begin position="65"/>
        <end position="90"/>
    </location>
</feature>
<feature type="transmembrane region" description="Helical" evidence="7">
    <location>
        <begin position="36"/>
        <end position="53"/>
    </location>
</feature>
<proteinExistence type="predicted"/>
<dbReference type="PANTHER" id="PTHR30443">
    <property type="entry name" value="INNER MEMBRANE PROTEIN"/>
    <property type="match status" value="1"/>
</dbReference>
<evidence type="ECO:0000313" key="10">
    <source>
        <dbReference type="Proteomes" id="UP001597049"/>
    </source>
</evidence>
<dbReference type="InterPro" id="IPR017850">
    <property type="entry name" value="Alkaline_phosphatase_core_sf"/>
</dbReference>
<keyword evidence="2" id="KW-1003">Cell membrane</keyword>
<dbReference type="InterPro" id="IPR040423">
    <property type="entry name" value="PEA_transferase"/>
</dbReference>
<name>A0ABW3GKB9_9FLAO</name>
<feature type="domain" description="Sulfatase N-terminal" evidence="8">
    <location>
        <begin position="214"/>
        <end position="492"/>
    </location>
</feature>
<dbReference type="PANTHER" id="PTHR30443:SF2">
    <property type="entry name" value="PHOSPHOETHANOLAMINE TRANSFERASE EPTC"/>
    <property type="match status" value="1"/>
</dbReference>
<evidence type="ECO:0000256" key="5">
    <source>
        <dbReference type="ARBA" id="ARBA00022989"/>
    </source>
</evidence>
<evidence type="ECO:0000256" key="6">
    <source>
        <dbReference type="ARBA" id="ARBA00023136"/>
    </source>
</evidence>
<dbReference type="Proteomes" id="UP001597049">
    <property type="component" value="Unassembled WGS sequence"/>
</dbReference>
<dbReference type="InterPro" id="IPR000917">
    <property type="entry name" value="Sulfatase_N"/>
</dbReference>
<reference evidence="10" key="1">
    <citation type="journal article" date="2019" name="Int. J. Syst. Evol. Microbiol.">
        <title>The Global Catalogue of Microorganisms (GCM) 10K type strain sequencing project: providing services to taxonomists for standard genome sequencing and annotation.</title>
        <authorList>
            <consortium name="The Broad Institute Genomics Platform"/>
            <consortium name="The Broad Institute Genome Sequencing Center for Infectious Disease"/>
            <person name="Wu L."/>
            <person name="Ma J."/>
        </authorList>
    </citation>
    <scope>NUCLEOTIDE SEQUENCE [LARGE SCALE GENOMIC DNA]</scope>
    <source>
        <strain evidence="10">CCUG 56752</strain>
    </source>
</reference>
<keyword evidence="3" id="KW-0808">Transferase</keyword>
<keyword evidence="4 7" id="KW-0812">Transmembrane</keyword>
<dbReference type="Gene3D" id="3.40.720.10">
    <property type="entry name" value="Alkaline Phosphatase, subunit A"/>
    <property type="match status" value="1"/>
</dbReference>
<evidence type="ECO:0000256" key="3">
    <source>
        <dbReference type="ARBA" id="ARBA00022679"/>
    </source>
</evidence>
<keyword evidence="10" id="KW-1185">Reference proteome</keyword>
<evidence type="ECO:0000259" key="8">
    <source>
        <dbReference type="Pfam" id="PF00884"/>
    </source>
</evidence>
<keyword evidence="5 7" id="KW-1133">Transmembrane helix</keyword>